<evidence type="ECO:0000313" key="1">
    <source>
        <dbReference type="EMBL" id="OSY88805.1"/>
    </source>
</evidence>
<keyword evidence="2" id="KW-1185">Reference proteome</keyword>
<accession>A0A1Y2PED8</accession>
<dbReference type="Proteomes" id="UP000194221">
    <property type="component" value="Unassembled WGS sequence"/>
</dbReference>
<reference evidence="1 2" key="1">
    <citation type="submission" date="2015-03" db="EMBL/GenBank/DDBJ databases">
        <title>Genome sequence of Tenacibaculum sp. S2-2, isolated from intestinal microbiota of sea cucumber, Apostichopus japonicas.</title>
        <authorList>
            <person name="Shao Z."/>
            <person name="Wang L."/>
            <person name="Li X."/>
        </authorList>
    </citation>
    <scope>NUCLEOTIDE SEQUENCE [LARGE SCALE GENOMIC DNA]</scope>
    <source>
        <strain evidence="1 2">S2-2</strain>
    </source>
</reference>
<name>A0A1Y2PED8_9FLAO</name>
<dbReference type="AlphaFoldDB" id="A0A1Y2PED8"/>
<sequence>MEYLKFYIIMKKVIFILAFMLMGTYVSANTLEIPIIDNTKTELIKSDVNDGLKVSIKTVIEVDICTVTVTYTTSDGVRHSATASNNRGDCGKAEALANKTALKMAQDHISN</sequence>
<gene>
    <name evidence="1" type="ORF">WH52_03820</name>
</gene>
<dbReference type="EMBL" id="LAPZ01000002">
    <property type="protein sequence ID" value="OSY88805.1"/>
    <property type="molecule type" value="Genomic_DNA"/>
</dbReference>
<comment type="caution">
    <text evidence="1">The sequence shown here is derived from an EMBL/GenBank/DDBJ whole genome shotgun (WGS) entry which is preliminary data.</text>
</comment>
<proteinExistence type="predicted"/>
<protein>
    <submittedName>
        <fullName evidence="1">Uncharacterized protein</fullName>
    </submittedName>
</protein>
<organism evidence="1 2">
    <name type="scientific">Tenacibaculum holothuriorum</name>
    <dbReference type="NCBI Taxonomy" id="1635173"/>
    <lineage>
        <taxon>Bacteria</taxon>
        <taxon>Pseudomonadati</taxon>
        <taxon>Bacteroidota</taxon>
        <taxon>Flavobacteriia</taxon>
        <taxon>Flavobacteriales</taxon>
        <taxon>Flavobacteriaceae</taxon>
        <taxon>Tenacibaculum</taxon>
    </lineage>
</organism>
<dbReference type="InParanoid" id="A0A1Y2PED8"/>
<evidence type="ECO:0000313" key="2">
    <source>
        <dbReference type="Proteomes" id="UP000194221"/>
    </source>
</evidence>